<accession>A0A9X0U424</accession>
<proteinExistence type="predicted"/>
<keyword evidence="2" id="KW-1185">Reference proteome</keyword>
<comment type="caution">
    <text evidence="1">The sequence shown here is derived from an EMBL/GenBank/DDBJ whole genome shotgun (WGS) entry which is preliminary data.</text>
</comment>
<evidence type="ECO:0000313" key="1">
    <source>
        <dbReference type="EMBL" id="MBB5328540.1"/>
    </source>
</evidence>
<evidence type="ECO:0000313" key="2">
    <source>
        <dbReference type="Proteomes" id="UP000535182"/>
    </source>
</evidence>
<organism evidence="1 2">
    <name type="scientific">Tunturiibacter gelidiferens</name>
    <dbReference type="NCBI Taxonomy" id="3069689"/>
    <lineage>
        <taxon>Bacteria</taxon>
        <taxon>Pseudomonadati</taxon>
        <taxon>Acidobacteriota</taxon>
        <taxon>Terriglobia</taxon>
        <taxon>Terriglobales</taxon>
        <taxon>Acidobacteriaceae</taxon>
        <taxon>Tunturiibacter</taxon>
    </lineage>
</organism>
<gene>
    <name evidence="1" type="ORF">HDF14_002150</name>
</gene>
<sequence length="88" mass="10647">MPIVRMFFQETMMRYSVCFLQGNTLIDNHWKFPDPEKIIGLMESANCRFKDIQLVRQQLKERKPGSIDIELSQEQFDRLRSRKQRVQK</sequence>
<dbReference type="AlphaFoldDB" id="A0A9X0U424"/>
<dbReference type="EMBL" id="JACHEB010000004">
    <property type="protein sequence ID" value="MBB5328540.1"/>
    <property type="molecule type" value="Genomic_DNA"/>
</dbReference>
<protein>
    <submittedName>
        <fullName evidence="1">Uncharacterized protein</fullName>
    </submittedName>
</protein>
<name>A0A9X0U424_9BACT</name>
<reference evidence="1 2" key="1">
    <citation type="submission" date="2020-08" db="EMBL/GenBank/DDBJ databases">
        <title>Genomic Encyclopedia of Type Strains, Phase IV (KMG-V): Genome sequencing to study the core and pangenomes of soil and plant-associated prokaryotes.</title>
        <authorList>
            <person name="Whitman W."/>
        </authorList>
    </citation>
    <scope>NUCLEOTIDE SEQUENCE [LARGE SCALE GENOMIC DNA]</scope>
    <source>
        <strain evidence="1 2">X5P2</strain>
    </source>
</reference>
<dbReference type="Proteomes" id="UP000535182">
    <property type="component" value="Unassembled WGS sequence"/>
</dbReference>